<protein>
    <submittedName>
        <fullName evidence="7">Dehydrogenase</fullName>
    </submittedName>
</protein>
<comment type="caution">
    <text evidence="7">The sequence shown here is derived from an EMBL/GenBank/DDBJ whole genome shotgun (WGS) entry which is preliminary data.</text>
</comment>
<dbReference type="PANTHER" id="PTHR43761:SF1">
    <property type="entry name" value="D-ISOMER SPECIFIC 2-HYDROXYACID DEHYDROGENASE CATALYTIC DOMAIN-CONTAINING PROTEIN-RELATED"/>
    <property type="match status" value="1"/>
</dbReference>
<name>A0A8J3AA48_9ACTN</name>
<sequence length="345" mass="36370">MTSQGITGLPRLVVVSVQGNKSLPAERLADLERLATVDYLAREDAMSPDEAIAAFADADVVAVTPKVSPPLTGDLVARLPRLRGIVLHATGYDFVDVAALQRQGVVVSTLPSYSTRSVAEQTIGMLLALSSRLHLGNDRSRGLVAPTTSLRGFELAGRTLGIIGCGRIGSTVAALAQGLGMTTIAHDIAPKPVTGVTYVERDELLDRSHVVSLHTPLAWGAPPMLGAAEFARMPEGSVLVNSSRSALVDDDAMIDAIRRGHLRGYAVDDETLGGPRVDDLLREGRILQTGHSAWWTDEVLERGATMWADAIVAMLTGEPTNVAVPLSVDGPLVAAEPDVLRAASA</sequence>
<dbReference type="InterPro" id="IPR050418">
    <property type="entry name" value="D-iso_2-hydroxyacid_DH_PdxB"/>
</dbReference>
<dbReference type="GO" id="GO:0016616">
    <property type="term" value="F:oxidoreductase activity, acting on the CH-OH group of donors, NAD or NADP as acceptor"/>
    <property type="evidence" value="ECO:0007669"/>
    <property type="project" value="InterPro"/>
</dbReference>
<gene>
    <name evidence="7" type="ORF">GCM10011354_17210</name>
</gene>
<dbReference type="GO" id="GO:0051287">
    <property type="term" value="F:NAD binding"/>
    <property type="evidence" value="ECO:0007669"/>
    <property type="project" value="InterPro"/>
</dbReference>
<dbReference type="SUPFAM" id="SSF51735">
    <property type="entry name" value="NAD(P)-binding Rossmann-fold domains"/>
    <property type="match status" value="1"/>
</dbReference>
<feature type="domain" description="D-isomer specific 2-hydroxyacid dehydrogenase catalytic" evidence="5">
    <location>
        <begin position="36"/>
        <end position="323"/>
    </location>
</feature>
<keyword evidence="8" id="KW-1185">Reference proteome</keyword>
<dbReference type="InterPro" id="IPR006140">
    <property type="entry name" value="D-isomer_DH_NAD-bd"/>
</dbReference>
<dbReference type="Pfam" id="PF02826">
    <property type="entry name" value="2-Hacid_dh_C"/>
    <property type="match status" value="1"/>
</dbReference>
<dbReference type="InterPro" id="IPR006139">
    <property type="entry name" value="D-isomer_2_OHA_DH_cat_dom"/>
</dbReference>
<evidence type="ECO:0000256" key="4">
    <source>
        <dbReference type="RuleBase" id="RU003719"/>
    </source>
</evidence>
<dbReference type="InterPro" id="IPR029752">
    <property type="entry name" value="D-isomer_DH_CS1"/>
</dbReference>
<dbReference type="Gene3D" id="3.40.50.720">
    <property type="entry name" value="NAD(P)-binding Rossmann-like Domain"/>
    <property type="match status" value="2"/>
</dbReference>
<evidence type="ECO:0000256" key="2">
    <source>
        <dbReference type="ARBA" id="ARBA00023002"/>
    </source>
</evidence>
<keyword evidence="3" id="KW-0520">NAD</keyword>
<keyword evidence="2 4" id="KW-0560">Oxidoreductase</keyword>
<dbReference type="InterPro" id="IPR036291">
    <property type="entry name" value="NAD(P)-bd_dom_sf"/>
</dbReference>
<reference evidence="7" key="1">
    <citation type="journal article" date="2014" name="Int. J. Syst. Evol. Microbiol.">
        <title>Complete genome sequence of Corynebacterium casei LMG S-19264T (=DSM 44701T), isolated from a smear-ripened cheese.</title>
        <authorList>
            <consortium name="US DOE Joint Genome Institute (JGI-PGF)"/>
            <person name="Walter F."/>
            <person name="Albersmeier A."/>
            <person name="Kalinowski J."/>
            <person name="Ruckert C."/>
        </authorList>
    </citation>
    <scope>NUCLEOTIDE SEQUENCE</scope>
    <source>
        <strain evidence="7">CGMCC 1.14988</strain>
    </source>
</reference>
<reference evidence="7" key="2">
    <citation type="submission" date="2020-09" db="EMBL/GenBank/DDBJ databases">
        <authorList>
            <person name="Sun Q."/>
            <person name="Zhou Y."/>
        </authorList>
    </citation>
    <scope>NUCLEOTIDE SEQUENCE</scope>
    <source>
        <strain evidence="7">CGMCC 1.14988</strain>
    </source>
</reference>
<evidence type="ECO:0000256" key="3">
    <source>
        <dbReference type="ARBA" id="ARBA00023027"/>
    </source>
</evidence>
<feature type="domain" description="D-isomer specific 2-hydroxyacid dehydrogenase NAD-binding" evidence="6">
    <location>
        <begin position="123"/>
        <end position="269"/>
    </location>
</feature>
<dbReference type="EMBL" id="BMHA01000005">
    <property type="protein sequence ID" value="GGI06059.1"/>
    <property type="molecule type" value="Genomic_DNA"/>
</dbReference>
<evidence type="ECO:0000259" key="6">
    <source>
        <dbReference type="Pfam" id="PF02826"/>
    </source>
</evidence>
<dbReference type="PROSITE" id="PS00065">
    <property type="entry name" value="D_2_HYDROXYACID_DH_1"/>
    <property type="match status" value="1"/>
</dbReference>
<proteinExistence type="inferred from homology"/>
<organism evidence="7 8">
    <name type="scientific">Egicoccus halophilus</name>
    <dbReference type="NCBI Taxonomy" id="1670830"/>
    <lineage>
        <taxon>Bacteria</taxon>
        <taxon>Bacillati</taxon>
        <taxon>Actinomycetota</taxon>
        <taxon>Nitriliruptoria</taxon>
        <taxon>Egicoccales</taxon>
        <taxon>Egicoccaceae</taxon>
        <taxon>Egicoccus</taxon>
    </lineage>
</organism>
<evidence type="ECO:0000313" key="8">
    <source>
        <dbReference type="Proteomes" id="UP000650511"/>
    </source>
</evidence>
<dbReference type="RefSeq" id="WP_130648664.1">
    <property type="nucleotide sequence ID" value="NZ_BMHA01000005.1"/>
</dbReference>
<accession>A0A8J3AA48</accession>
<dbReference type="Proteomes" id="UP000650511">
    <property type="component" value="Unassembled WGS sequence"/>
</dbReference>
<dbReference type="PANTHER" id="PTHR43761">
    <property type="entry name" value="D-ISOMER SPECIFIC 2-HYDROXYACID DEHYDROGENASE FAMILY PROTEIN (AFU_ORTHOLOGUE AFUA_1G13630)"/>
    <property type="match status" value="1"/>
</dbReference>
<dbReference type="AlphaFoldDB" id="A0A8J3AA48"/>
<dbReference type="OrthoDB" id="117809at2"/>
<comment type="similarity">
    <text evidence="1 4">Belongs to the D-isomer specific 2-hydroxyacid dehydrogenase family.</text>
</comment>
<evidence type="ECO:0000259" key="5">
    <source>
        <dbReference type="Pfam" id="PF00389"/>
    </source>
</evidence>
<evidence type="ECO:0000256" key="1">
    <source>
        <dbReference type="ARBA" id="ARBA00005854"/>
    </source>
</evidence>
<dbReference type="SUPFAM" id="SSF52283">
    <property type="entry name" value="Formate/glycerate dehydrogenase catalytic domain-like"/>
    <property type="match status" value="1"/>
</dbReference>
<evidence type="ECO:0000313" key="7">
    <source>
        <dbReference type="EMBL" id="GGI06059.1"/>
    </source>
</evidence>
<dbReference type="Pfam" id="PF00389">
    <property type="entry name" value="2-Hacid_dh"/>
    <property type="match status" value="1"/>
</dbReference>